<dbReference type="PANTHER" id="PTHR28037:SF1">
    <property type="entry name" value="ALCOHOL O-ACETYLTRANSFERASE 1-RELATED"/>
    <property type="match status" value="1"/>
</dbReference>
<comment type="caution">
    <text evidence="1">The sequence shown here is derived from an EMBL/GenBank/DDBJ whole genome shotgun (WGS) entry which is preliminary data.</text>
</comment>
<gene>
    <name evidence="1" type="ORF">GMARGA_LOCUS4515</name>
</gene>
<dbReference type="PANTHER" id="PTHR28037">
    <property type="entry name" value="ALCOHOL O-ACETYLTRANSFERASE 1-RELATED"/>
    <property type="match status" value="1"/>
</dbReference>
<dbReference type="EMBL" id="CAJVQB010001790">
    <property type="protein sequence ID" value="CAG8550115.1"/>
    <property type="molecule type" value="Genomic_DNA"/>
</dbReference>
<sequence length="500" mass="58090">MRQNVLHYHNLVFVIKFRWEEFYNLNSNRNFHTSESTKPSLYPNIKNLNVESKRLISQILYPTLQTLLSKFPSLSISIRDSKSPNPFFLQLDEIYLTSLIKFVPLSSENDLEKLIERQHDLKFNIDDETKPLWRIAVGVMNLQKTSERPEYDFCILFCLHHSIIDEISSLSLNNTFIKVLNETLKKYNSNTSTRLKKIPDSYTHAILPIQKVNQHCELIERKIDVRPTLCHFIKKGIGEFLKNFLFREHNYRIVDMNPRNTHHFHNRVKLVSLTEEEVKNIKTIAKDLTFPKSPTIFPFQSTISNNFIKSNNTNFYFWNLCHKYQSQINSDSSKFNNRMGLWDLFSKDKILKQMINCQKKLVGDGKICSILYSNLDQLNSILNSSDDIVETSRTTTIPSINHLTHSFSRIYNSDSLVNINLDEPNSNGWKLVDVIFSQSMYLVGPSLIVNSISQGQKMNLCIVYRVGSVSEQNVDSFAEGILKCLRIVGEDGEIELDQEI</sequence>
<accession>A0ABN7UAL1</accession>
<name>A0ABN7UAL1_GIGMA</name>
<organism evidence="1 2">
    <name type="scientific">Gigaspora margarita</name>
    <dbReference type="NCBI Taxonomy" id="4874"/>
    <lineage>
        <taxon>Eukaryota</taxon>
        <taxon>Fungi</taxon>
        <taxon>Fungi incertae sedis</taxon>
        <taxon>Mucoromycota</taxon>
        <taxon>Glomeromycotina</taxon>
        <taxon>Glomeromycetes</taxon>
        <taxon>Diversisporales</taxon>
        <taxon>Gigasporaceae</taxon>
        <taxon>Gigaspora</taxon>
    </lineage>
</organism>
<keyword evidence="2" id="KW-1185">Reference proteome</keyword>
<proteinExistence type="predicted"/>
<evidence type="ECO:0000313" key="1">
    <source>
        <dbReference type="EMBL" id="CAG8550115.1"/>
    </source>
</evidence>
<protein>
    <submittedName>
        <fullName evidence="1">4563_t:CDS:1</fullName>
    </submittedName>
</protein>
<evidence type="ECO:0000313" key="2">
    <source>
        <dbReference type="Proteomes" id="UP000789901"/>
    </source>
</evidence>
<dbReference type="InterPro" id="IPR052058">
    <property type="entry name" value="Alcohol_O-acetyltransferase"/>
</dbReference>
<reference evidence="1 2" key="1">
    <citation type="submission" date="2021-06" db="EMBL/GenBank/DDBJ databases">
        <authorList>
            <person name="Kallberg Y."/>
            <person name="Tangrot J."/>
            <person name="Rosling A."/>
        </authorList>
    </citation>
    <scope>NUCLEOTIDE SEQUENCE [LARGE SCALE GENOMIC DNA]</scope>
    <source>
        <strain evidence="1 2">120-4 pot B 10/14</strain>
    </source>
</reference>
<dbReference type="Proteomes" id="UP000789901">
    <property type="component" value="Unassembled WGS sequence"/>
</dbReference>